<keyword evidence="2" id="KW-1185">Reference proteome</keyword>
<dbReference type="EMBL" id="CM051395">
    <property type="protein sequence ID" value="KAJ4726609.1"/>
    <property type="molecule type" value="Genomic_DNA"/>
</dbReference>
<evidence type="ECO:0000313" key="2">
    <source>
        <dbReference type="Proteomes" id="UP001164539"/>
    </source>
</evidence>
<evidence type="ECO:0000313" key="1">
    <source>
        <dbReference type="EMBL" id="KAJ4726609.1"/>
    </source>
</evidence>
<name>A0ACC1YTE3_MELAZ</name>
<comment type="caution">
    <text evidence="1">The sequence shown here is derived from an EMBL/GenBank/DDBJ whole genome shotgun (WGS) entry which is preliminary data.</text>
</comment>
<protein>
    <submittedName>
        <fullName evidence="1">Pectin lyase-like superfamily protein</fullName>
    </submittedName>
</protein>
<reference evidence="1 2" key="1">
    <citation type="journal article" date="2023" name="Science">
        <title>Complex scaffold remodeling in plant triterpene biosynthesis.</title>
        <authorList>
            <person name="De La Pena R."/>
            <person name="Hodgson H."/>
            <person name="Liu J.C."/>
            <person name="Stephenson M.J."/>
            <person name="Martin A.C."/>
            <person name="Owen C."/>
            <person name="Harkess A."/>
            <person name="Leebens-Mack J."/>
            <person name="Jimenez L.E."/>
            <person name="Osbourn A."/>
            <person name="Sattely E.S."/>
        </authorList>
    </citation>
    <scope>NUCLEOTIDE SEQUENCE [LARGE SCALE GENOMIC DNA]</scope>
    <source>
        <strain evidence="2">cv. JPN11</strain>
        <tissue evidence="1">Leaf</tissue>
    </source>
</reference>
<sequence>METGLRLASAAAAARVCFLLCLCLRLVFVSAARDFDVRKYGAVADGSRDSRKAFLKAWEDACKWNGDASVLIPEGTFLLGEVVFTGPCKKSVAFVLNGVLKANPTSIHVDQWIGFRYVDRLSVIGRGTLDGQGGFAWSKNSCAKNPNSCPTLPISMKLDFVTNSRIGRIKSVNSKNAHLQLFGCNNIRIRNVKITAPDDSPNTDGIKIGSSENIRISRTSISTGDDCIAIVSGSRNINITDVFCGPGHGISVGSLGRYPNEKNVEGVTVKNCTFKETTNGVRIKTWASPQPSVASGFTYENLFMDNVQNPIIIDQLYCPQGNCNQQIASHVQVRDITYRNIWGTSATKEAETFQCSKSFPCKNIVLHDINLVHKGNEGPASSSCAFANGVSSGKQSPPSCL</sequence>
<dbReference type="Proteomes" id="UP001164539">
    <property type="component" value="Chromosome 2"/>
</dbReference>
<accession>A0ACC1YTE3</accession>
<organism evidence="1 2">
    <name type="scientific">Melia azedarach</name>
    <name type="common">Chinaberry tree</name>
    <dbReference type="NCBI Taxonomy" id="155640"/>
    <lineage>
        <taxon>Eukaryota</taxon>
        <taxon>Viridiplantae</taxon>
        <taxon>Streptophyta</taxon>
        <taxon>Embryophyta</taxon>
        <taxon>Tracheophyta</taxon>
        <taxon>Spermatophyta</taxon>
        <taxon>Magnoliopsida</taxon>
        <taxon>eudicotyledons</taxon>
        <taxon>Gunneridae</taxon>
        <taxon>Pentapetalae</taxon>
        <taxon>rosids</taxon>
        <taxon>malvids</taxon>
        <taxon>Sapindales</taxon>
        <taxon>Meliaceae</taxon>
        <taxon>Melia</taxon>
    </lineage>
</organism>
<proteinExistence type="predicted"/>
<gene>
    <name evidence="1" type="ORF">OWV82_005291</name>
</gene>